<feature type="transmembrane region" description="Helical" evidence="1">
    <location>
        <begin position="99"/>
        <end position="117"/>
    </location>
</feature>
<dbReference type="Proteomes" id="UP000183794">
    <property type="component" value="Unassembled WGS sequence"/>
</dbReference>
<dbReference type="AlphaFoldDB" id="A0A1L0AI59"/>
<evidence type="ECO:0000256" key="2">
    <source>
        <dbReference type="SAM" id="SignalP"/>
    </source>
</evidence>
<evidence type="ECO:0000313" key="4">
    <source>
        <dbReference type="Proteomes" id="UP000183794"/>
    </source>
</evidence>
<keyword evidence="1" id="KW-1133">Transmembrane helix</keyword>
<gene>
    <name evidence="3" type="ORF">NVI5450_4341</name>
</gene>
<keyword evidence="2" id="KW-0732">Signal</keyword>
<proteinExistence type="predicted"/>
<reference evidence="3 4" key="1">
    <citation type="submission" date="2016-11" db="EMBL/GenBank/DDBJ databases">
        <authorList>
            <person name="Jaros S."/>
            <person name="Januszkiewicz K."/>
            <person name="Wedrychowicz H."/>
        </authorList>
    </citation>
    <scope>NUCLEOTIDE SEQUENCE [LARGE SCALE GENOMIC DNA]</scope>
    <source>
        <strain evidence="3">NVI 5450</strain>
    </source>
</reference>
<evidence type="ECO:0000313" key="3">
    <source>
        <dbReference type="EMBL" id="SGZ16510.1"/>
    </source>
</evidence>
<keyword evidence="1" id="KW-0472">Membrane</keyword>
<dbReference type="RefSeq" id="WP_075518477.1">
    <property type="nucleotide sequence ID" value="NZ_FPLD01000129.1"/>
</dbReference>
<keyword evidence="1" id="KW-0812">Transmembrane</keyword>
<evidence type="ECO:0000256" key="1">
    <source>
        <dbReference type="SAM" id="Phobius"/>
    </source>
</evidence>
<feature type="chain" id="PRO_5012024060" evidence="2">
    <location>
        <begin position="21"/>
        <end position="130"/>
    </location>
</feature>
<organism evidence="3 4">
    <name type="scientific">Moritella viscosa</name>
    <dbReference type="NCBI Taxonomy" id="80854"/>
    <lineage>
        <taxon>Bacteria</taxon>
        <taxon>Pseudomonadati</taxon>
        <taxon>Pseudomonadota</taxon>
        <taxon>Gammaproteobacteria</taxon>
        <taxon>Alteromonadales</taxon>
        <taxon>Moritellaceae</taxon>
        <taxon>Moritella</taxon>
    </lineage>
</organism>
<name>A0A1L0AI59_9GAMM</name>
<feature type="signal peptide" evidence="2">
    <location>
        <begin position="1"/>
        <end position="20"/>
    </location>
</feature>
<dbReference type="EMBL" id="FPLD01000129">
    <property type="protein sequence ID" value="SGZ16510.1"/>
    <property type="molecule type" value="Genomic_DNA"/>
</dbReference>
<sequence length="130" mass="14196">MKHLLLFFILLLVPMTGCQAVSAAASFLLPDTPTISAEANIGDNSVNTEVQKTKQEAVSIDEIDGENIAINSDVTQTSIKKSTSLDNAHANQIIQYNSINPFLWILIGLLIDLNALIKSIRSIFVRELNS</sequence>
<protein>
    <submittedName>
        <fullName evidence="3">UPF0182 protein CTC_00086</fullName>
    </submittedName>
</protein>
<accession>A0A1L0AI59</accession>